<dbReference type="OrthoDB" id="2998514at2759"/>
<dbReference type="GeneID" id="19304732"/>
<evidence type="ECO:0000259" key="1">
    <source>
        <dbReference type="Pfam" id="PF22215"/>
    </source>
</evidence>
<evidence type="ECO:0000313" key="2">
    <source>
        <dbReference type="EMBL" id="EPQ51162.1"/>
    </source>
</evidence>
<gene>
    <name evidence="2" type="ORF">GLOTRDRAFT_141260</name>
</gene>
<dbReference type="Proteomes" id="UP000030669">
    <property type="component" value="Unassembled WGS sequence"/>
</dbReference>
<reference evidence="2 3" key="1">
    <citation type="journal article" date="2012" name="Science">
        <title>The Paleozoic origin of enzymatic lignin decomposition reconstructed from 31 fungal genomes.</title>
        <authorList>
            <person name="Floudas D."/>
            <person name="Binder M."/>
            <person name="Riley R."/>
            <person name="Barry K."/>
            <person name="Blanchette R.A."/>
            <person name="Henrissat B."/>
            <person name="Martinez A.T."/>
            <person name="Otillar R."/>
            <person name="Spatafora J.W."/>
            <person name="Yadav J.S."/>
            <person name="Aerts A."/>
            <person name="Benoit I."/>
            <person name="Boyd A."/>
            <person name="Carlson A."/>
            <person name="Copeland A."/>
            <person name="Coutinho P.M."/>
            <person name="de Vries R.P."/>
            <person name="Ferreira P."/>
            <person name="Findley K."/>
            <person name="Foster B."/>
            <person name="Gaskell J."/>
            <person name="Glotzer D."/>
            <person name="Gorecki P."/>
            <person name="Heitman J."/>
            <person name="Hesse C."/>
            <person name="Hori C."/>
            <person name="Igarashi K."/>
            <person name="Jurgens J.A."/>
            <person name="Kallen N."/>
            <person name="Kersten P."/>
            <person name="Kohler A."/>
            <person name="Kuees U."/>
            <person name="Kumar T.K.A."/>
            <person name="Kuo A."/>
            <person name="LaButti K."/>
            <person name="Larrondo L.F."/>
            <person name="Lindquist E."/>
            <person name="Ling A."/>
            <person name="Lombard V."/>
            <person name="Lucas S."/>
            <person name="Lundell T."/>
            <person name="Martin R."/>
            <person name="McLaughlin D.J."/>
            <person name="Morgenstern I."/>
            <person name="Morin E."/>
            <person name="Murat C."/>
            <person name="Nagy L.G."/>
            <person name="Nolan M."/>
            <person name="Ohm R.A."/>
            <person name="Patyshakuliyeva A."/>
            <person name="Rokas A."/>
            <person name="Ruiz-Duenas F.J."/>
            <person name="Sabat G."/>
            <person name="Salamov A."/>
            <person name="Samejima M."/>
            <person name="Schmutz J."/>
            <person name="Slot J.C."/>
            <person name="St John F."/>
            <person name="Stenlid J."/>
            <person name="Sun H."/>
            <person name="Sun S."/>
            <person name="Syed K."/>
            <person name="Tsang A."/>
            <person name="Wiebenga A."/>
            <person name="Young D."/>
            <person name="Pisabarro A."/>
            <person name="Eastwood D.C."/>
            <person name="Martin F."/>
            <person name="Cullen D."/>
            <person name="Grigoriev I.V."/>
            <person name="Hibbett D.S."/>
        </authorList>
    </citation>
    <scope>NUCLEOTIDE SEQUENCE [LARGE SCALE GENOMIC DNA]</scope>
    <source>
        <strain evidence="2 3">ATCC 11539</strain>
    </source>
</reference>
<evidence type="ECO:0000313" key="3">
    <source>
        <dbReference type="Proteomes" id="UP000030669"/>
    </source>
</evidence>
<dbReference type="RefSeq" id="XP_007870588.1">
    <property type="nucleotide sequence ID" value="XM_007872397.1"/>
</dbReference>
<keyword evidence="3" id="KW-1185">Reference proteome</keyword>
<dbReference type="Gene3D" id="1.20.930.20">
    <property type="entry name" value="Adaptor protein Cbl, N-terminal domain"/>
    <property type="match status" value="1"/>
</dbReference>
<dbReference type="KEGG" id="gtr:GLOTRDRAFT_141260"/>
<dbReference type="Pfam" id="PF22215">
    <property type="entry name" value="MLKL_N"/>
    <property type="match status" value="1"/>
</dbReference>
<dbReference type="AlphaFoldDB" id="S7PV00"/>
<dbReference type="CDD" id="cd21037">
    <property type="entry name" value="MLKL_NTD"/>
    <property type="match status" value="1"/>
</dbReference>
<name>S7PV00_GLOTA</name>
<dbReference type="EMBL" id="KB469312">
    <property type="protein sequence ID" value="EPQ51162.1"/>
    <property type="molecule type" value="Genomic_DNA"/>
</dbReference>
<dbReference type="InterPro" id="IPR059179">
    <property type="entry name" value="MLKL-like_MCAfunc"/>
</dbReference>
<feature type="non-terminal residue" evidence="2">
    <location>
        <position position="243"/>
    </location>
</feature>
<sequence>MPRWTSWRSLPETLKHRRRRKDRDNPRLPLEEAKVLLGIVGALADGAVIGLPCLKSVCSIADAVITICQDIKTNKDDAAKLAGDTEQIKVLLKAAMRDEMDDNVSNEMLKDDVERLHHVLECVYSRMKKLSESGRMSRLWKHQSDKEKILECRRDLGHAMQLCQLMGVVKICASWDKQHRVAASVSDSDSLTQDTQKAPSSQNLLRLPGFISFDTQAGVDKDGLVCFGVTLRASYKVFFGLDQ</sequence>
<dbReference type="GO" id="GO:0007166">
    <property type="term" value="P:cell surface receptor signaling pathway"/>
    <property type="evidence" value="ECO:0007669"/>
    <property type="project" value="InterPro"/>
</dbReference>
<dbReference type="HOGENOM" id="CLU_1144909_0_0_1"/>
<dbReference type="InterPro" id="IPR054000">
    <property type="entry name" value="MLKL_N"/>
</dbReference>
<dbReference type="InterPro" id="IPR036537">
    <property type="entry name" value="Adaptor_Cbl_N_dom_sf"/>
</dbReference>
<accession>S7PV00</accession>
<proteinExistence type="predicted"/>
<protein>
    <recommendedName>
        <fullName evidence="1">Mixed lineage kinase domain-containing protein</fullName>
    </recommendedName>
</protein>
<feature type="domain" description="Mixed lineage kinase" evidence="1">
    <location>
        <begin position="54"/>
        <end position="171"/>
    </location>
</feature>
<organism evidence="2 3">
    <name type="scientific">Gloeophyllum trabeum (strain ATCC 11539 / FP-39264 / Madison 617)</name>
    <name type="common">Brown rot fungus</name>
    <dbReference type="NCBI Taxonomy" id="670483"/>
    <lineage>
        <taxon>Eukaryota</taxon>
        <taxon>Fungi</taxon>
        <taxon>Dikarya</taxon>
        <taxon>Basidiomycota</taxon>
        <taxon>Agaricomycotina</taxon>
        <taxon>Agaricomycetes</taxon>
        <taxon>Gloeophyllales</taxon>
        <taxon>Gloeophyllaceae</taxon>
        <taxon>Gloeophyllum</taxon>
    </lineage>
</organism>